<keyword evidence="1" id="KW-0812">Transmembrane</keyword>
<keyword evidence="4" id="KW-1185">Reference proteome</keyword>
<accession>A0A2P8CYQ1</accession>
<feature type="transmembrane region" description="Helical" evidence="1">
    <location>
        <begin position="6"/>
        <end position="23"/>
    </location>
</feature>
<evidence type="ECO:0000259" key="2">
    <source>
        <dbReference type="PROSITE" id="PS51677"/>
    </source>
</evidence>
<dbReference type="InterPro" id="IPR002509">
    <property type="entry name" value="NODB_dom"/>
</dbReference>
<dbReference type="PANTHER" id="PTHR10587">
    <property type="entry name" value="GLYCOSYL TRANSFERASE-RELATED"/>
    <property type="match status" value="1"/>
</dbReference>
<dbReference type="PROSITE" id="PS51677">
    <property type="entry name" value="NODB"/>
    <property type="match status" value="1"/>
</dbReference>
<feature type="domain" description="NodB homology" evidence="2">
    <location>
        <begin position="48"/>
        <end position="225"/>
    </location>
</feature>
<keyword evidence="1" id="KW-0472">Membrane</keyword>
<protein>
    <submittedName>
        <fullName evidence="3">Peptidoglycan/xylan/chitin deacetylase (PgdA/CDA1 family)</fullName>
    </submittedName>
</protein>
<dbReference type="Pfam" id="PF01522">
    <property type="entry name" value="Polysacc_deac_1"/>
    <property type="match status" value="1"/>
</dbReference>
<keyword evidence="1" id="KW-1133">Transmembrane helix</keyword>
<dbReference type="Gene3D" id="3.20.20.370">
    <property type="entry name" value="Glycoside hydrolase/deacetylase"/>
    <property type="match status" value="1"/>
</dbReference>
<dbReference type="SUPFAM" id="SSF88713">
    <property type="entry name" value="Glycoside hydrolase/deacetylase"/>
    <property type="match status" value="1"/>
</dbReference>
<evidence type="ECO:0000313" key="4">
    <source>
        <dbReference type="Proteomes" id="UP000240572"/>
    </source>
</evidence>
<comment type="caution">
    <text evidence="3">The sequence shown here is derived from an EMBL/GenBank/DDBJ whole genome shotgun (WGS) entry which is preliminary data.</text>
</comment>
<dbReference type="GO" id="GO:0005975">
    <property type="term" value="P:carbohydrate metabolic process"/>
    <property type="evidence" value="ECO:0007669"/>
    <property type="project" value="InterPro"/>
</dbReference>
<dbReference type="InterPro" id="IPR011330">
    <property type="entry name" value="Glyco_hydro/deAcase_b/a-brl"/>
</dbReference>
<dbReference type="PANTHER" id="PTHR10587:SF137">
    <property type="entry name" value="4-DEOXY-4-FORMAMIDO-L-ARABINOSE-PHOSPHOUNDECAPRENOL DEFORMYLASE ARND-RELATED"/>
    <property type="match status" value="1"/>
</dbReference>
<dbReference type="EMBL" id="PYGD01000009">
    <property type="protein sequence ID" value="PSK90090.1"/>
    <property type="molecule type" value="Genomic_DNA"/>
</dbReference>
<dbReference type="InterPro" id="IPR050248">
    <property type="entry name" value="Polysacc_deacetylase_ArnD"/>
</dbReference>
<evidence type="ECO:0000313" key="3">
    <source>
        <dbReference type="EMBL" id="PSK90090.1"/>
    </source>
</evidence>
<dbReference type="Proteomes" id="UP000240572">
    <property type="component" value="Unassembled WGS sequence"/>
</dbReference>
<dbReference type="AlphaFoldDB" id="A0A2P8CYQ1"/>
<evidence type="ECO:0000256" key="1">
    <source>
        <dbReference type="SAM" id="Phobius"/>
    </source>
</evidence>
<proteinExistence type="predicted"/>
<reference evidence="3 4" key="1">
    <citation type="submission" date="2018-03" db="EMBL/GenBank/DDBJ databases">
        <title>Genomic Encyclopedia of Type Strains, Phase III (KMG-III): the genomes of soil and plant-associated and newly described type strains.</title>
        <authorList>
            <person name="Whitman W."/>
        </authorList>
    </citation>
    <scope>NUCLEOTIDE SEQUENCE [LARGE SCALE GENOMIC DNA]</scope>
    <source>
        <strain evidence="3 4">CGMCC 1.12700</strain>
    </source>
</reference>
<sequence>MCILAYVTTLALGSFFIGWNFYMRSMNKLPLLRIGFQQAQFQVAHRGKEVALTFDDGPAAPTAAILDVLAKEKVPATFFLIGKNITGNEALVKRMANEGHTIGNHSFNHAVGFDWQSVGAMQLELEQTSAAIEAVTGKPVSLFRPPYGVTNPNLARAVGRSGLRSIGWNLRSMDTLAKEESQLLRKLLRRTRPGSIILLHDRCEITARILPDLVAGLRKKGYTFAAL</sequence>
<dbReference type="CDD" id="cd10917">
    <property type="entry name" value="CE4_NodB_like_6s_7s"/>
    <property type="match status" value="1"/>
</dbReference>
<name>A0A2P8CYQ1_9BACT</name>
<organism evidence="3 4">
    <name type="scientific">Taibaiella chishuiensis</name>
    <dbReference type="NCBI Taxonomy" id="1434707"/>
    <lineage>
        <taxon>Bacteria</taxon>
        <taxon>Pseudomonadati</taxon>
        <taxon>Bacteroidota</taxon>
        <taxon>Chitinophagia</taxon>
        <taxon>Chitinophagales</taxon>
        <taxon>Chitinophagaceae</taxon>
        <taxon>Taibaiella</taxon>
    </lineage>
</organism>
<gene>
    <name evidence="3" type="ORF">B0I18_10996</name>
</gene>
<dbReference type="GO" id="GO:0016810">
    <property type="term" value="F:hydrolase activity, acting on carbon-nitrogen (but not peptide) bonds"/>
    <property type="evidence" value="ECO:0007669"/>
    <property type="project" value="InterPro"/>
</dbReference>